<dbReference type="InterPro" id="IPR003890">
    <property type="entry name" value="MIF4G-like_typ-3"/>
</dbReference>
<accession>A0A0R3SB75</accession>
<evidence type="ECO:0000256" key="6">
    <source>
        <dbReference type="SAM" id="MobiDB-lite"/>
    </source>
</evidence>
<feature type="region of interest" description="Disordered" evidence="6">
    <location>
        <begin position="408"/>
        <end position="447"/>
    </location>
</feature>
<evidence type="ECO:0000313" key="8">
    <source>
        <dbReference type="EMBL" id="VDL19148.1"/>
    </source>
</evidence>
<evidence type="ECO:0000256" key="4">
    <source>
        <dbReference type="ARBA" id="ARBA00023187"/>
    </source>
</evidence>
<keyword evidence="4" id="KW-0508">mRNA splicing</keyword>
<dbReference type="InterPro" id="IPR016024">
    <property type="entry name" value="ARM-type_fold"/>
</dbReference>
<dbReference type="Pfam" id="PF02847">
    <property type="entry name" value="MA3"/>
    <property type="match status" value="1"/>
</dbReference>
<dbReference type="InterPro" id="IPR003891">
    <property type="entry name" value="Initiation_fac_eIF4g_MI"/>
</dbReference>
<dbReference type="AlphaFoldDB" id="A0A0R3SB75"/>
<feature type="compositionally biased region" description="Acidic residues" evidence="6">
    <location>
        <begin position="421"/>
        <end position="433"/>
    </location>
</feature>
<dbReference type="STRING" id="6216.A0A0R3SB75"/>
<evidence type="ECO:0000256" key="3">
    <source>
        <dbReference type="ARBA" id="ARBA00022664"/>
    </source>
</evidence>
<feature type="compositionally biased region" description="Basic residues" evidence="6">
    <location>
        <begin position="1145"/>
        <end position="1157"/>
    </location>
</feature>
<comment type="similarity">
    <text evidence="2">Belongs to the CWC22 family.</text>
</comment>
<organism evidence="10">
    <name type="scientific">Hymenolepis diminuta</name>
    <name type="common">Rat tapeworm</name>
    <dbReference type="NCBI Taxonomy" id="6216"/>
    <lineage>
        <taxon>Eukaryota</taxon>
        <taxon>Metazoa</taxon>
        <taxon>Spiralia</taxon>
        <taxon>Lophotrochozoa</taxon>
        <taxon>Platyhelminthes</taxon>
        <taxon>Cestoda</taxon>
        <taxon>Eucestoda</taxon>
        <taxon>Cyclophyllidea</taxon>
        <taxon>Hymenolepididae</taxon>
        <taxon>Hymenolepis</taxon>
    </lineage>
</organism>
<feature type="region of interest" description="Disordered" evidence="6">
    <location>
        <begin position="678"/>
        <end position="1258"/>
    </location>
</feature>
<feature type="compositionally biased region" description="Low complexity" evidence="6">
    <location>
        <begin position="29"/>
        <end position="39"/>
    </location>
</feature>
<name>A0A0R3SB75_HYMDI</name>
<dbReference type="PROSITE" id="PS51366">
    <property type="entry name" value="MI"/>
    <property type="match status" value="1"/>
</dbReference>
<comment type="subcellular location">
    <subcellularLocation>
        <location evidence="1">Nucleus speckle</location>
    </subcellularLocation>
</comment>
<reference evidence="8 9" key="2">
    <citation type="submission" date="2018-11" db="EMBL/GenBank/DDBJ databases">
        <authorList>
            <consortium name="Pathogen Informatics"/>
        </authorList>
    </citation>
    <scope>NUCLEOTIDE SEQUENCE [LARGE SCALE GENOMIC DNA]</scope>
</reference>
<feature type="compositionally biased region" description="Basic and acidic residues" evidence="6">
    <location>
        <begin position="752"/>
        <end position="802"/>
    </location>
</feature>
<dbReference type="Proteomes" id="UP000274504">
    <property type="component" value="Unassembled WGS sequence"/>
</dbReference>
<dbReference type="SUPFAM" id="SSF48371">
    <property type="entry name" value="ARM repeat"/>
    <property type="match status" value="1"/>
</dbReference>
<feature type="compositionally biased region" description="Low complexity" evidence="6">
    <location>
        <begin position="686"/>
        <end position="739"/>
    </location>
</feature>
<sequence length="1258" mass="142477">MSSPGSVAAVGNSSISYSQRSSRHRRSSSSRSRSPISRIPLQKDAESPVRRRQYSSRSSSISNKGSGKARNSKEKSTLGGRSRSHQRSSSHSSLSSKSPLRINRESAKKDSSTKNIQVAPQSQNIDLFGKTGGAYIPPARLRQMQAKITDKNTDAYQRIAWEALKKSIHGLINKVNVSNISQVVRQLFMENIIRGRGLLVKSLITSQMASPTFTHIFAALIAIVNTKFPQIGELLLKRLITEFRKAFRRNQKDRCLTTGRFLAHLVNQKVAHELVVLELLTLLLEQTTNDSVEVSVALLKECGAFLSRVVPKGLAGIFDHLRRILNESQCDKRISYMIEVLLQIRRDKWRDYPTVIPELDLIEEDDQITHTLSLLDQVDTEDGLNIYRFDPEYEVNEARYLEIRESFFGDDDSDKSGGSESESDSENSDEEDGGVQGPGEQEGVIIDQTETNLVHLRRTIYLMLQSSISADEGAHRLLQLKIKPGEEYEVASMVLDCCAQTRSYETRYGSLAQRLCRVMLFSGEKPKPGETKQQTTQPSEPPRTYVAQFEKIFGEQYATIHRLETAKLKNVAMFFAHLLFTDSISWGVLECVKLNERDTSSSGRIFLKYLFQELCSFMGLAKFQARLRDETLQPFFVHLLPRDNPKDTRFAINFLTTIGLGGLTIDLREHLQATKAAGEKAKLSEVVDSSSSDSESSSSSDSSSDSESSSPGSSDLSSNSRSKSCSSENESASSVSEGESPQKVKVEKRRKIGSESDKEENEVNKSRNELGRRVNGDRRDKHVKKPESRRGREVSSKGDRDHRKGRRTPTPSSSPPQKRHRGSPTSSSIGRRSGGDRNIRNTSPPPPIANPSPPKDNGQSKRREREPSPVPRRRYNTPSPLSERHKETSPSFILQSRQSKYRDEKSDSPHPPRRSGQVSPPPVAVEKSPRRQRKETPTLLGKSRQMSSPLNEKSRKETPTPPPRRSRQVSPPVLKSPRRRKETPTPPRRGRFDSPPSRIEKRRAGDSGEERRKNLPPTPPRRNRYVSPPTAPPVKEVSGTERRKVSRSPRRGRYDSPPAIRKRRTPSPPRRSRYASPPSKAKETSGSPERKKSSLSPRRSRYFSPSAHQDRKSRCVASPPPQKDVLSESPWRRKNNPSPLVALRDRRRTPSPSRRNRNVSPSSSLQEKLNPPPEPRKGRYDSSQKDSKRDRRRDDSREREKRDRQRRDASRERDARRRRRDDSRDGKRRRQERKRSSASGEMRNRNASPPVRERSPFD</sequence>
<dbReference type="GO" id="GO:0000398">
    <property type="term" value="P:mRNA splicing, via spliceosome"/>
    <property type="evidence" value="ECO:0007669"/>
    <property type="project" value="TreeGrafter"/>
</dbReference>
<feature type="compositionally biased region" description="Basic and acidic residues" evidence="6">
    <location>
        <begin position="998"/>
        <end position="1013"/>
    </location>
</feature>
<evidence type="ECO:0000259" key="7">
    <source>
        <dbReference type="PROSITE" id="PS51366"/>
    </source>
</evidence>
<feature type="compositionally biased region" description="Low complexity" evidence="6">
    <location>
        <begin position="89"/>
        <end position="101"/>
    </location>
</feature>
<dbReference type="OrthoDB" id="1924287at2759"/>
<proteinExistence type="inferred from homology"/>
<reference evidence="10" key="1">
    <citation type="submission" date="2017-02" db="UniProtKB">
        <authorList>
            <consortium name="WormBaseParasite"/>
        </authorList>
    </citation>
    <scope>IDENTIFICATION</scope>
</reference>
<feature type="compositionally biased region" description="Basic and acidic residues" evidence="6">
    <location>
        <begin position="102"/>
        <end position="112"/>
    </location>
</feature>
<dbReference type="InterPro" id="IPR050781">
    <property type="entry name" value="CWC22_splicing_factor"/>
</dbReference>
<dbReference type="Pfam" id="PF02854">
    <property type="entry name" value="MIF4G"/>
    <property type="match status" value="1"/>
</dbReference>
<evidence type="ECO:0000313" key="10">
    <source>
        <dbReference type="WBParaSite" id="HDID_0000168601-mRNA-1"/>
    </source>
</evidence>
<feature type="compositionally biased region" description="Basic and acidic residues" evidence="6">
    <location>
        <begin position="900"/>
        <end position="910"/>
    </location>
</feature>
<keyword evidence="3" id="KW-0507">mRNA processing</keyword>
<evidence type="ECO:0000256" key="2">
    <source>
        <dbReference type="ARBA" id="ARBA00006856"/>
    </source>
</evidence>
<feature type="region of interest" description="Disordered" evidence="6">
    <location>
        <begin position="1"/>
        <end position="121"/>
    </location>
</feature>
<dbReference type="SMART" id="SM00543">
    <property type="entry name" value="MIF4G"/>
    <property type="match status" value="1"/>
</dbReference>
<feature type="compositionally biased region" description="Basic and acidic residues" evidence="6">
    <location>
        <begin position="858"/>
        <end position="867"/>
    </location>
</feature>
<protein>
    <submittedName>
        <fullName evidence="10">MI domain-containing protein</fullName>
    </submittedName>
</protein>
<dbReference type="PANTHER" id="PTHR18034">
    <property type="entry name" value="CELL CYCLE CONTROL PROTEIN CWF22-RELATED"/>
    <property type="match status" value="1"/>
</dbReference>
<dbReference type="EMBL" id="UYSG01000337">
    <property type="protein sequence ID" value="VDL19148.1"/>
    <property type="molecule type" value="Genomic_DNA"/>
</dbReference>
<feature type="compositionally biased region" description="Pro residues" evidence="6">
    <location>
        <begin position="843"/>
        <end position="854"/>
    </location>
</feature>
<dbReference type="GO" id="GO:0071013">
    <property type="term" value="C:catalytic step 2 spliceosome"/>
    <property type="evidence" value="ECO:0007669"/>
    <property type="project" value="TreeGrafter"/>
</dbReference>
<feature type="compositionally biased region" description="Basic and acidic residues" evidence="6">
    <location>
        <begin position="1174"/>
        <end position="1225"/>
    </location>
</feature>
<evidence type="ECO:0000256" key="5">
    <source>
        <dbReference type="ARBA" id="ARBA00023242"/>
    </source>
</evidence>
<dbReference type="GO" id="GO:0016607">
    <property type="term" value="C:nuclear speck"/>
    <property type="evidence" value="ECO:0007669"/>
    <property type="project" value="UniProtKB-SubCell"/>
</dbReference>
<feature type="compositionally biased region" description="Polar residues" evidence="6">
    <location>
        <begin position="889"/>
        <end position="898"/>
    </location>
</feature>
<dbReference type="GO" id="GO:0003723">
    <property type="term" value="F:RNA binding"/>
    <property type="evidence" value="ECO:0007669"/>
    <property type="project" value="InterPro"/>
</dbReference>
<dbReference type="WBParaSite" id="HDID_0000168601-mRNA-1">
    <property type="protein sequence ID" value="HDID_0000168601-mRNA-1"/>
    <property type="gene ID" value="HDID_0000168601"/>
</dbReference>
<feature type="compositionally biased region" description="Basic residues" evidence="6">
    <location>
        <begin position="1060"/>
        <end position="1073"/>
    </location>
</feature>
<keyword evidence="5" id="KW-0539">Nucleus</keyword>
<feature type="domain" description="MI" evidence="7">
    <location>
        <begin position="455"/>
        <end position="594"/>
    </location>
</feature>
<feature type="compositionally biased region" description="Low complexity" evidence="6">
    <location>
        <begin position="55"/>
        <end position="66"/>
    </location>
</feature>
<gene>
    <name evidence="8" type="ORF">HDID_LOCUS1687</name>
</gene>
<dbReference type="SMART" id="SM00544">
    <property type="entry name" value="MA3"/>
    <property type="match status" value="1"/>
</dbReference>
<evidence type="ECO:0000313" key="9">
    <source>
        <dbReference type="Proteomes" id="UP000274504"/>
    </source>
</evidence>
<dbReference type="Gene3D" id="1.25.40.180">
    <property type="match status" value="1"/>
</dbReference>
<dbReference type="FunFam" id="1.25.40.180:FF:000004">
    <property type="entry name" value="pre-mRNA-splicing factor CWC22 homolog"/>
    <property type="match status" value="1"/>
</dbReference>
<dbReference type="PANTHER" id="PTHR18034:SF3">
    <property type="entry name" value="PRE-MRNA-SPLICING FACTOR CWC22 HOMOLOG"/>
    <property type="match status" value="1"/>
</dbReference>
<evidence type="ECO:0000256" key="1">
    <source>
        <dbReference type="ARBA" id="ARBA00004324"/>
    </source>
</evidence>
<feature type="compositionally biased region" description="Basic and acidic residues" evidence="6">
    <location>
        <begin position="1080"/>
        <end position="1092"/>
    </location>
</feature>